<dbReference type="PANTHER" id="PTHR33365">
    <property type="entry name" value="YALI0B05434P"/>
    <property type="match status" value="1"/>
</dbReference>
<dbReference type="EMBL" id="JAAMPI010000092">
    <property type="protein sequence ID" value="KAF4635929.1"/>
    <property type="molecule type" value="Genomic_DNA"/>
</dbReference>
<comment type="similarity">
    <text evidence="2">Belongs to the ustYa family.</text>
</comment>
<feature type="transmembrane region" description="Helical" evidence="4">
    <location>
        <begin position="37"/>
        <end position="55"/>
    </location>
</feature>
<keyword evidence="4" id="KW-0812">Transmembrane</keyword>
<reference evidence="5 6" key="1">
    <citation type="submission" date="2020-03" db="EMBL/GenBank/DDBJ databases">
        <title>Draft Genome Sequence of Cudoniella acicularis.</title>
        <authorList>
            <person name="Buettner E."/>
            <person name="Kellner H."/>
        </authorList>
    </citation>
    <scope>NUCLEOTIDE SEQUENCE [LARGE SCALE GENOMIC DNA]</scope>
    <source>
        <strain evidence="5 6">DSM 108380</strain>
    </source>
</reference>
<sequence length="258" mass="29518">MDMPQDDNEHLMSDSRSSTEVDDSYYPQKPRNWSRGWVLHLLILGINIGFGIFMLRASRTSIICPESTSQESLEFGKLRKHELVLTEPVIEYQDQVFISSGFHRHAHDEPSIYETPRTHETDKAWEKLTTVGFVSLTAEQNSQLANSTVESLSRPGTYPVALGVFHQLHCLNYIRILLFPQEGDGKGETDAQRAHHKNHCLDYLRQVVQCHGDTTPLSVYYEKTHSGYAFDHAVTHSCRNFDKIYDWAAENAADLHIE</sequence>
<evidence type="ECO:0000256" key="1">
    <source>
        <dbReference type="ARBA" id="ARBA00004685"/>
    </source>
</evidence>
<name>A0A8H4RTY1_9HELO</name>
<feature type="region of interest" description="Disordered" evidence="3">
    <location>
        <begin position="1"/>
        <end position="26"/>
    </location>
</feature>
<evidence type="ECO:0000256" key="2">
    <source>
        <dbReference type="ARBA" id="ARBA00035112"/>
    </source>
</evidence>
<dbReference type="InterPro" id="IPR021765">
    <property type="entry name" value="UstYa-like"/>
</dbReference>
<evidence type="ECO:0000313" key="6">
    <source>
        <dbReference type="Proteomes" id="UP000566819"/>
    </source>
</evidence>
<feature type="compositionally biased region" description="Basic and acidic residues" evidence="3">
    <location>
        <begin position="7"/>
        <end position="19"/>
    </location>
</feature>
<comment type="pathway">
    <text evidence="1">Mycotoxin biosynthesis.</text>
</comment>
<dbReference type="OrthoDB" id="3687641at2759"/>
<evidence type="ECO:0000256" key="4">
    <source>
        <dbReference type="SAM" id="Phobius"/>
    </source>
</evidence>
<dbReference type="PANTHER" id="PTHR33365:SF4">
    <property type="entry name" value="CYCLOCHLOROTINE BIOSYNTHESIS PROTEIN O"/>
    <property type="match status" value="1"/>
</dbReference>
<keyword evidence="4" id="KW-1133">Transmembrane helix</keyword>
<keyword evidence="6" id="KW-1185">Reference proteome</keyword>
<dbReference type="GO" id="GO:0043386">
    <property type="term" value="P:mycotoxin biosynthetic process"/>
    <property type="evidence" value="ECO:0007669"/>
    <property type="project" value="InterPro"/>
</dbReference>
<proteinExistence type="inferred from homology"/>
<evidence type="ECO:0000313" key="5">
    <source>
        <dbReference type="EMBL" id="KAF4635929.1"/>
    </source>
</evidence>
<evidence type="ECO:0000256" key="3">
    <source>
        <dbReference type="SAM" id="MobiDB-lite"/>
    </source>
</evidence>
<dbReference type="AlphaFoldDB" id="A0A8H4RTY1"/>
<dbReference type="Proteomes" id="UP000566819">
    <property type="component" value="Unassembled WGS sequence"/>
</dbReference>
<dbReference type="Pfam" id="PF11807">
    <property type="entry name" value="UstYa"/>
    <property type="match status" value="1"/>
</dbReference>
<protein>
    <recommendedName>
        <fullName evidence="7">Cyclochlorotine biosynthesis protein O</fullName>
    </recommendedName>
</protein>
<keyword evidence="4" id="KW-0472">Membrane</keyword>
<comment type="caution">
    <text evidence="5">The sequence shown here is derived from an EMBL/GenBank/DDBJ whole genome shotgun (WGS) entry which is preliminary data.</text>
</comment>
<accession>A0A8H4RTY1</accession>
<gene>
    <name evidence="5" type="ORF">G7Y89_g2162</name>
</gene>
<organism evidence="5 6">
    <name type="scientific">Cudoniella acicularis</name>
    <dbReference type="NCBI Taxonomy" id="354080"/>
    <lineage>
        <taxon>Eukaryota</taxon>
        <taxon>Fungi</taxon>
        <taxon>Dikarya</taxon>
        <taxon>Ascomycota</taxon>
        <taxon>Pezizomycotina</taxon>
        <taxon>Leotiomycetes</taxon>
        <taxon>Helotiales</taxon>
        <taxon>Tricladiaceae</taxon>
        <taxon>Cudoniella</taxon>
    </lineage>
</organism>
<evidence type="ECO:0008006" key="7">
    <source>
        <dbReference type="Google" id="ProtNLM"/>
    </source>
</evidence>